<reference evidence="1" key="3">
    <citation type="submission" date="2022-06" db="UniProtKB">
        <authorList>
            <consortium name="EnsemblPlants"/>
        </authorList>
    </citation>
    <scope>IDENTIFICATION</scope>
</reference>
<proteinExistence type="predicted"/>
<dbReference type="Proteomes" id="UP000015106">
    <property type="component" value="Chromosome 4"/>
</dbReference>
<reference evidence="2" key="1">
    <citation type="journal article" date="2013" name="Nature">
        <title>Draft genome of the wheat A-genome progenitor Triticum urartu.</title>
        <authorList>
            <person name="Ling H.Q."/>
            <person name="Zhao S."/>
            <person name="Liu D."/>
            <person name="Wang J."/>
            <person name="Sun H."/>
            <person name="Zhang C."/>
            <person name="Fan H."/>
            <person name="Li D."/>
            <person name="Dong L."/>
            <person name="Tao Y."/>
            <person name="Gao C."/>
            <person name="Wu H."/>
            <person name="Li Y."/>
            <person name="Cui Y."/>
            <person name="Guo X."/>
            <person name="Zheng S."/>
            <person name="Wang B."/>
            <person name="Yu K."/>
            <person name="Liang Q."/>
            <person name="Yang W."/>
            <person name="Lou X."/>
            <person name="Chen J."/>
            <person name="Feng M."/>
            <person name="Jian J."/>
            <person name="Zhang X."/>
            <person name="Luo G."/>
            <person name="Jiang Y."/>
            <person name="Liu J."/>
            <person name="Wang Z."/>
            <person name="Sha Y."/>
            <person name="Zhang B."/>
            <person name="Wu H."/>
            <person name="Tang D."/>
            <person name="Shen Q."/>
            <person name="Xue P."/>
            <person name="Zou S."/>
            <person name="Wang X."/>
            <person name="Liu X."/>
            <person name="Wang F."/>
            <person name="Yang Y."/>
            <person name="An X."/>
            <person name="Dong Z."/>
            <person name="Zhang K."/>
            <person name="Zhang X."/>
            <person name="Luo M.C."/>
            <person name="Dvorak J."/>
            <person name="Tong Y."/>
            <person name="Wang J."/>
            <person name="Yang H."/>
            <person name="Li Z."/>
            <person name="Wang D."/>
            <person name="Zhang A."/>
            <person name="Wang J."/>
        </authorList>
    </citation>
    <scope>NUCLEOTIDE SEQUENCE</scope>
    <source>
        <strain evidence="2">cv. G1812</strain>
    </source>
</reference>
<accession>A0A8R7UBP1</accession>
<dbReference type="AlphaFoldDB" id="A0A8R7UBP1"/>
<dbReference type="Gramene" id="TuG1812G0400003319.01.T01">
    <property type="protein sequence ID" value="TuG1812G0400003319.01.T01"/>
    <property type="gene ID" value="TuG1812G0400003319.01"/>
</dbReference>
<evidence type="ECO:0000313" key="2">
    <source>
        <dbReference type="Proteomes" id="UP000015106"/>
    </source>
</evidence>
<name>A0A8R7UBP1_TRIUA</name>
<keyword evidence="2" id="KW-1185">Reference proteome</keyword>
<sequence length="60" mass="6898">MLIRSNFFFHLEQVHFRLIIASHTDTNLGDWSFLDTCCNTKNWSSRTLLSLISPVTIAKG</sequence>
<reference evidence="1" key="2">
    <citation type="submission" date="2018-03" db="EMBL/GenBank/DDBJ databases">
        <title>The Triticum urartu genome reveals the dynamic nature of wheat genome evolution.</title>
        <authorList>
            <person name="Ling H."/>
            <person name="Ma B."/>
            <person name="Shi X."/>
            <person name="Liu H."/>
            <person name="Dong L."/>
            <person name="Sun H."/>
            <person name="Cao Y."/>
            <person name="Gao Q."/>
            <person name="Zheng S."/>
            <person name="Li Y."/>
            <person name="Yu Y."/>
            <person name="Du H."/>
            <person name="Qi M."/>
            <person name="Li Y."/>
            <person name="Yu H."/>
            <person name="Cui Y."/>
            <person name="Wang N."/>
            <person name="Chen C."/>
            <person name="Wu H."/>
            <person name="Zhao Y."/>
            <person name="Zhang J."/>
            <person name="Li Y."/>
            <person name="Zhou W."/>
            <person name="Zhang B."/>
            <person name="Hu W."/>
            <person name="Eijk M."/>
            <person name="Tang J."/>
            <person name="Witsenboer H."/>
            <person name="Zhao S."/>
            <person name="Li Z."/>
            <person name="Zhang A."/>
            <person name="Wang D."/>
            <person name="Liang C."/>
        </authorList>
    </citation>
    <scope>NUCLEOTIDE SEQUENCE [LARGE SCALE GENOMIC DNA]</scope>
    <source>
        <strain evidence="1">cv. G1812</strain>
    </source>
</reference>
<evidence type="ECO:0000313" key="1">
    <source>
        <dbReference type="EnsemblPlants" id="TuG1812G0400003319.01.T01"/>
    </source>
</evidence>
<dbReference type="EnsemblPlants" id="TuG1812G0400003319.01.T01">
    <property type="protein sequence ID" value="TuG1812G0400003319.01.T01"/>
    <property type="gene ID" value="TuG1812G0400003319.01"/>
</dbReference>
<protein>
    <submittedName>
        <fullName evidence="1">Uncharacterized protein</fullName>
    </submittedName>
</protein>
<organism evidence="1 2">
    <name type="scientific">Triticum urartu</name>
    <name type="common">Red wild einkorn</name>
    <name type="synonym">Crithodium urartu</name>
    <dbReference type="NCBI Taxonomy" id="4572"/>
    <lineage>
        <taxon>Eukaryota</taxon>
        <taxon>Viridiplantae</taxon>
        <taxon>Streptophyta</taxon>
        <taxon>Embryophyta</taxon>
        <taxon>Tracheophyta</taxon>
        <taxon>Spermatophyta</taxon>
        <taxon>Magnoliopsida</taxon>
        <taxon>Liliopsida</taxon>
        <taxon>Poales</taxon>
        <taxon>Poaceae</taxon>
        <taxon>BOP clade</taxon>
        <taxon>Pooideae</taxon>
        <taxon>Triticodae</taxon>
        <taxon>Triticeae</taxon>
        <taxon>Triticinae</taxon>
        <taxon>Triticum</taxon>
    </lineage>
</organism>